<dbReference type="InterPro" id="IPR037257">
    <property type="entry name" value="T2SS_E_N_sf"/>
</dbReference>
<protein>
    <recommendedName>
        <fullName evidence="1">Type II secretion system protein GspE N-terminal domain-containing protein</fullName>
    </recommendedName>
</protein>
<evidence type="ECO:0000313" key="2">
    <source>
        <dbReference type="EMBL" id="MDM4018955.1"/>
    </source>
</evidence>
<dbReference type="SUPFAM" id="SSF160246">
    <property type="entry name" value="EspE N-terminal domain-like"/>
    <property type="match status" value="1"/>
</dbReference>
<reference evidence="2 3" key="1">
    <citation type="submission" date="2023-06" db="EMBL/GenBank/DDBJ databases">
        <title>Roseiconus lacunae JC819 isolated from Gulf of Mannar region, Tamil Nadu.</title>
        <authorList>
            <person name="Pk S."/>
            <person name="Ch S."/>
            <person name="Ch V.R."/>
        </authorList>
    </citation>
    <scope>NUCLEOTIDE SEQUENCE [LARGE SCALE GENOMIC DNA]</scope>
    <source>
        <strain evidence="2 3">JC819</strain>
    </source>
</reference>
<evidence type="ECO:0000259" key="1">
    <source>
        <dbReference type="Pfam" id="PF05157"/>
    </source>
</evidence>
<dbReference type="Gene3D" id="3.30.300.160">
    <property type="entry name" value="Type II secretion system, protein E, N-terminal domain"/>
    <property type="match status" value="1"/>
</dbReference>
<comment type="caution">
    <text evidence="2">The sequence shown here is derived from an EMBL/GenBank/DDBJ whole genome shotgun (WGS) entry which is preliminary data.</text>
</comment>
<sequence length="161" mass="18248">MRHNQKSLDAVPVDPLALELVPQSVAEELCVLAIGFDGETLKLILPADFDAETGRTLRFILDRNFTADHADRSLLSTLIDHYYAASCSDITNCDSRLRFDCPKQWANLSPTDRRDVRRCQSCQRLVYFCYTQTELDQQRNAGECVAFCDPDTYGTFLGMPE</sequence>
<gene>
    <name evidence="2" type="ORF">QTN89_26110</name>
</gene>
<keyword evidence="3" id="KW-1185">Reference proteome</keyword>
<evidence type="ECO:0000313" key="3">
    <source>
        <dbReference type="Proteomes" id="UP001239462"/>
    </source>
</evidence>
<dbReference type="EMBL" id="JASZZN010000029">
    <property type="protein sequence ID" value="MDM4018955.1"/>
    <property type="molecule type" value="Genomic_DNA"/>
</dbReference>
<dbReference type="Pfam" id="PF05157">
    <property type="entry name" value="MshEN"/>
    <property type="match status" value="1"/>
</dbReference>
<proteinExistence type="predicted"/>
<dbReference type="RefSeq" id="WP_289166969.1">
    <property type="nucleotide sequence ID" value="NZ_JASZZN010000029.1"/>
</dbReference>
<dbReference type="Proteomes" id="UP001239462">
    <property type="component" value="Unassembled WGS sequence"/>
</dbReference>
<dbReference type="InterPro" id="IPR007831">
    <property type="entry name" value="T2SS_GspE_N"/>
</dbReference>
<accession>A0ABT7PR15</accession>
<feature type="domain" description="Type II secretion system protein GspE N-terminal" evidence="1">
    <location>
        <begin position="7"/>
        <end position="85"/>
    </location>
</feature>
<name>A0ABT7PR15_9BACT</name>
<organism evidence="2 3">
    <name type="scientific">Roseiconus lacunae</name>
    <dbReference type="NCBI Taxonomy" id="2605694"/>
    <lineage>
        <taxon>Bacteria</taxon>
        <taxon>Pseudomonadati</taxon>
        <taxon>Planctomycetota</taxon>
        <taxon>Planctomycetia</taxon>
        <taxon>Pirellulales</taxon>
        <taxon>Pirellulaceae</taxon>
        <taxon>Roseiconus</taxon>
    </lineage>
</organism>